<dbReference type="InterPro" id="IPR042150">
    <property type="entry name" value="MmRce1-like"/>
</dbReference>
<dbReference type="PANTHER" id="PTHR35797:SF1">
    <property type="entry name" value="PROTEASE"/>
    <property type="match status" value="1"/>
</dbReference>
<feature type="transmembrane region" description="Helical" evidence="1">
    <location>
        <begin position="12"/>
        <end position="33"/>
    </location>
</feature>
<evidence type="ECO:0000259" key="2">
    <source>
        <dbReference type="Pfam" id="PF02517"/>
    </source>
</evidence>
<organism evidence="3 4">
    <name type="scientific">Actinoalloteichus caeruleus DSM 43889</name>
    <dbReference type="NCBI Taxonomy" id="1120930"/>
    <lineage>
        <taxon>Bacteria</taxon>
        <taxon>Bacillati</taxon>
        <taxon>Actinomycetota</taxon>
        <taxon>Actinomycetes</taxon>
        <taxon>Pseudonocardiales</taxon>
        <taxon>Pseudonocardiaceae</taxon>
        <taxon>Actinoalloteichus</taxon>
        <taxon>Actinoalloteichus cyanogriseus</taxon>
    </lineage>
</organism>
<evidence type="ECO:0000313" key="3">
    <source>
        <dbReference type="EMBL" id="MCP2330587.1"/>
    </source>
</evidence>
<dbReference type="EMBL" id="AUBJ02000001">
    <property type="protein sequence ID" value="MCP2330587.1"/>
    <property type="molecule type" value="Genomic_DNA"/>
</dbReference>
<feature type="transmembrane region" description="Helical" evidence="1">
    <location>
        <begin position="243"/>
        <end position="262"/>
    </location>
</feature>
<protein>
    <submittedName>
        <fullName evidence="3">Membrane protease YdiL, CAAX protease family</fullName>
    </submittedName>
</protein>
<name>A0ABT1JDK8_ACTCY</name>
<dbReference type="GO" id="GO:0008233">
    <property type="term" value="F:peptidase activity"/>
    <property type="evidence" value="ECO:0007669"/>
    <property type="project" value="UniProtKB-KW"/>
</dbReference>
<feature type="transmembrane region" description="Helical" evidence="1">
    <location>
        <begin position="45"/>
        <end position="64"/>
    </location>
</feature>
<keyword evidence="1" id="KW-1133">Transmembrane helix</keyword>
<evidence type="ECO:0000313" key="4">
    <source>
        <dbReference type="Proteomes" id="UP000791080"/>
    </source>
</evidence>
<feature type="transmembrane region" description="Helical" evidence="1">
    <location>
        <begin position="164"/>
        <end position="186"/>
    </location>
</feature>
<keyword evidence="1" id="KW-0472">Membrane</keyword>
<keyword evidence="3" id="KW-0378">Hydrolase</keyword>
<dbReference type="RefSeq" id="WP_026417941.1">
    <property type="nucleotide sequence ID" value="NZ_AUBJ02000001.1"/>
</dbReference>
<keyword evidence="3" id="KW-0645">Protease</keyword>
<evidence type="ECO:0000256" key="1">
    <source>
        <dbReference type="SAM" id="Phobius"/>
    </source>
</evidence>
<keyword evidence="4" id="KW-1185">Reference proteome</keyword>
<sequence length="285" mass="30130">MSTSPSTSPYRNDLVLFMAISFVVSWASWGVAIAMGGPAVNPPAVLPHLFGAFGPSIAALVIRIRRGRRREAVPEHAARFRIPLLVWVPVLLALASATVLAGAFLAGAGDGPTPSFDSGLEMMSAQGPVLFLVMMVISGPLAEEPGWRGTAYPRMRASMSRFQVGLVLGAVWAVWHLPLFFIAGTVQHQLGLMTPSGVLFAVSSIPMAMLCCCAYERAGVVGSVAAHFAVNATMVLLNVQHPVTQAMIMGIQALTVTALLLAPIRAVGQRRHTGDSGAPRVVERV</sequence>
<feature type="transmembrane region" description="Helical" evidence="1">
    <location>
        <begin position="84"/>
        <end position="105"/>
    </location>
</feature>
<feature type="transmembrane region" description="Helical" evidence="1">
    <location>
        <begin position="192"/>
        <end position="211"/>
    </location>
</feature>
<dbReference type="Proteomes" id="UP000791080">
    <property type="component" value="Unassembled WGS sequence"/>
</dbReference>
<gene>
    <name evidence="3" type="ORF">G443_000857</name>
</gene>
<feature type="domain" description="CAAX prenyl protease 2/Lysostaphin resistance protein A-like" evidence="2">
    <location>
        <begin position="127"/>
        <end position="232"/>
    </location>
</feature>
<dbReference type="PANTHER" id="PTHR35797">
    <property type="entry name" value="PROTEASE-RELATED"/>
    <property type="match status" value="1"/>
</dbReference>
<dbReference type="GO" id="GO:0006508">
    <property type="term" value="P:proteolysis"/>
    <property type="evidence" value="ECO:0007669"/>
    <property type="project" value="UniProtKB-KW"/>
</dbReference>
<feature type="transmembrane region" description="Helical" evidence="1">
    <location>
        <begin position="218"/>
        <end position="237"/>
    </location>
</feature>
<dbReference type="Pfam" id="PF02517">
    <property type="entry name" value="Rce1-like"/>
    <property type="match status" value="1"/>
</dbReference>
<accession>A0ABT1JDK8</accession>
<keyword evidence="1" id="KW-0812">Transmembrane</keyword>
<reference evidence="3 4" key="1">
    <citation type="submission" date="2022-06" db="EMBL/GenBank/DDBJ databases">
        <title>Genomic Encyclopedia of Type Strains, Phase I: the one thousand microbial genomes (KMG-I) project.</title>
        <authorList>
            <person name="Kyrpides N."/>
        </authorList>
    </citation>
    <scope>NUCLEOTIDE SEQUENCE [LARGE SCALE GENOMIC DNA]</scope>
    <source>
        <strain evidence="3 4">DSM 43889</strain>
    </source>
</reference>
<comment type="caution">
    <text evidence="3">The sequence shown here is derived from an EMBL/GenBank/DDBJ whole genome shotgun (WGS) entry which is preliminary data.</text>
</comment>
<feature type="transmembrane region" description="Helical" evidence="1">
    <location>
        <begin position="125"/>
        <end position="143"/>
    </location>
</feature>
<proteinExistence type="predicted"/>
<dbReference type="InterPro" id="IPR003675">
    <property type="entry name" value="Rce1/LyrA-like_dom"/>
</dbReference>